<dbReference type="InterPro" id="IPR007791">
    <property type="entry name" value="DjlA_N"/>
</dbReference>
<dbReference type="EMBL" id="LXYT01000003">
    <property type="protein sequence ID" value="OLY42677.1"/>
    <property type="molecule type" value="Genomic_DNA"/>
</dbReference>
<dbReference type="InterPro" id="IPR029024">
    <property type="entry name" value="TerB-like"/>
</dbReference>
<dbReference type="CDD" id="cd07177">
    <property type="entry name" value="terB_like"/>
    <property type="match status" value="1"/>
</dbReference>
<dbReference type="Proteomes" id="UP000187344">
    <property type="component" value="Unassembled WGS sequence"/>
</dbReference>
<organism evidence="2 3">
    <name type="scientific">Bartonella apis</name>
    <dbReference type="NCBI Taxonomy" id="1686310"/>
    <lineage>
        <taxon>Bacteria</taxon>
        <taxon>Pseudomonadati</taxon>
        <taxon>Pseudomonadota</taxon>
        <taxon>Alphaproteobacteria</taxon>
        <taxon>Hyphomicrobiales</taxon>
        <taxon>Bartonellaceae</taxon>
        <taxon>Bartonella</taxon>
    </lineage>
</organism>
<dbReference type="Pfam" id="PF05099">
    <property type="entry name" value="TerB"/>
    <property type="match status" value="1"/>
</dbReference>
<dbReference type="OrthoDB" id="8114393at2"/>
<reference evidence="2 3" key="1">
    <citation type="submission" date="2016-12" db="EMBL/GenBank/DDBJ databases">
        <title>Comparative genomics of Bartonella apis.</title>
        <authorList>
            <person name="Engel P."/>
        </authorList>
    </citation>
    <scope>NUCLEOTIDE SEQUENCE [LARGE SCALE GENOMIC DNA]</scope>
    <source>
        <strain evidence="2 3">PEB0149</strain>
    </source>
</reference>
<dbReference type="RefSeq" id="WP_075870528.1">
    <property type="nucleotide sequence ID" value="NZ_CALYQA010000008.1"/>
</dbReference>
<keyword evidence="3" id="KW-1185">Reference proteome</keyword>
<evidence type="ECO:0000313" key="2">
    <source>
        <dbReference type="EMBL" id="OLY42677.1"/>
    </source>
</evidence>
<sequence length="145" mass="15859">MFDSIANYFSRHNSVRKVAENPATAAELLLLIHLGFADGKHTPSETAAFSKIAEQQFGVSPDALPDVIKYLYDYGYETTTGQAAALFGELAPDRRIALIENLMTIAAADNHVDADEVALIHRIAAILGVPSQEVERIYNTVKERA</sequence>
<dbReference type="SUPFAM" id="SSF158682">
    <property type="entry name" value="TerB-like"/>
    <property type="match status" value="1"/>
</dbReference>
<dbReference type="AlphaFoldDB" id="A0A1R0F6T9"/>
<feature type="domain" description="Co-chaperone DjlA N-terminal" evidence="1">
    <location>
        <begin position="28"/>
        <end position="137"/>
    </location>
</feature>
<evidence type="ECO:0000313" key="3">
    <source>
        <dbReference type="Proteomes" id="UP000187344"/>
    </source>
</evidence>
<name>A0A1R0F6T9_9HYPH</name>
<comment type="caution">
    <text evidence="2">The sequence shown here is derived from an EMBL/GenBank/DDBJ whole genome shotgun (WGS) entry which is preliminary data.</text>
</comment>
<accession>A0A1R0F6T9</accession>
<gene>
    <name evidence="2" type="ORF">PEB0149_000830</name>
</gene>
<dbReference type="Gene3D" id="1.10.3680.10">
    <property type="entry name" value="TerB-like"/>
    <property type="match status" value="1"/>
</dbReference>
<proteinExistence type="predicted"/>
<protein>
    <submittedName>
        <fullName evidence="2">Putative conserved protein, tellurite resistance protein B (TerB) family</fullName>
    </submittedName>
</protein>
<dbReference type="GeneID" id="92992704"/>
<evidence type="ECO:0000259" key="1">
    <source>
        <dbReference type="Pfam" id="PF05099"/>
    </source>
</evidence>